<dbReference type="eggNOG" id="KOG4089">
    <property type="taxonomic scope" value="Eukaryota"/>
</dbReference>
<dbReference type="PANTHER" id="PTHR12059">
    <property type="entry name" value="RIBOSOMAL PROTEIN L23-RELATED"/>
    <property type="match status" value="1"/>
</dbReference>
<evidence type="ECO:0000256" key="2">
    <source>
        <dbReference type="ARBA" id="ARBA00022980"/>
    </source>
</evidence>
<dbReference type="OrthoDB" id="275582at2759"/>
<dbReference type="RefSeq" id="XP_004346712.2">
    <property type="nucleotide sequence ID" value="XM_004346662.2"/>
</dbReference>
<sequence length="284" mass="30948">MSLVGWSGKAVEAAKSALRSNNKVFLPNWYMKVVKPGIPVARNQAVFHVPKEMTKFDIRNYLASIYGLDVLAVNTVNVMGSLSRIHGRWLRFNKGYKKAYVTLGSEFSYPLAEPEAKARRPREEYQRTVPHTLIVPTLSANSRTLRNEPRLAARLRRKEGVQKLVDSLQLAGPTPAAQEALAKIQEETQQLARGRARQRADVKAAAAAVVAKQKETAAAVARARKALKEGSAMPKERVDTKSAFAKQLARGRIVDREQTEPAPAAANATAAAAPSGDVPPPPVA</sequence>
<keyword evidence="3" id="KW-0687">Ribonucleoprotein</keyword>
<dbReference type="GO" id="GO:0003735">
    <property type="term" value="F:structural constituent of ribosome"/>
    <property type="evidence" value="ECO:0007669"/>
    <property type="project" value="InterPro"/>
</dbReference>
<dbReference type="STRING" id="595528.A0A0D2UGZ8"/>
<dbReference type="InterPro" id="IPR013025">
    <property type="entry name" value="Ribosomal_uL23-like"/>
</dbReference>
<dbReference type="SUPFAM" id="SSF54189">
    <property type="entry name" value="Ribosomal proteins S24e, L23 and L15e"/>
    <property type="match status" value="1"/>
</dbReference>
<gene>
    <name evidence="6" type="ORF">CAOG_005027</name>
</gene>
<accession>A0A0D2UGZ8</accession>
<dbReference type="InParanoid" id="A0A0D2UGZ8"/>
<proteinExistence type="inferred from homology"/>
<dbReference type="InterPro" id="IPR012677">
    <property type="entry name" value="Nucleotide-bd_a/b_plait_sf"/>
</dbReference>
<comment type="similarity">
    <text evidence="1">Belongs to the universal ribosomal protein uL23 family.</text>
</comment>
<dbReference type="PANTHER" id="PTHR12059:SF5">
    <property type="entry name" value="LARGE RIBOSOMAL SUBUNIT PROTEIN UL23M"/>
    <property type="match status" value="1"/>
</dbReference>
<dbReference type="EMBL" id="KE346367">
    <property type="protein sequence ID" value="KJE94381.1"/>
    <property type="molecule type" value="Genomic_DNA"/>
</dbReference>
<evidence type="ECO:0000313" key="6">
    <source>
        <dbReference type="EMBL" id="KJE94381.1"/>
    </source>
</evidence>
<dbReference type="PhylomeDB" id="A0A0D2UGZ8"/>
<reference evidence="7" key="1">
    <citation type="submission" date="2011-02" db="EMBL/GenBank/DDBJ databases">
        <title>The Genome Sequence of Capsaspora owczarzaki ATCC 30864.</title>
        <authorList>
            <person name="Russ C."/>
            <person name="Cuomo C."/>
            <person name="Burger G."/>
            <person name="Gray M.W."/>
            <person name="Holland P.W.H."/>
            <person name="King N."/>
            <person name="Lang F.B.F."/>
            <person name="Roger A.J."/>
            <person name="Ruiz-Trillo I."/>
            <person name="Young S.K."/>
            <person name="Zeng Q."/>
            <person name="Gargeya S."/>
            <person name="Alvarado L."/>
            <person name="Berlin A."/>
            <person name="Chapman S.B."/>
            <person name="Chen Z."/>
            <person name="Freedman E."/>
            <person name="Gellesch M."/>
            <person name="Goldberg J."/>
            <person name="Griggs A."/>
            <person name="Gujja S."/>
            <person name="Heilman E."/>
            <person name="Heiman D."/>
            <person name="Howarth C."/>
            <person name="Mehta T."/>
            <person name="Neiman D."/>
            <person name="Pearson M."/>
            <person name="Roberts A."/>
            <person name="Saif S."/>
            <person name="Shea T."/>
            <person name="Shenoy N."/>
            <person name="Sisk P."/>
            <person name="Stolte C."/>
            <person name="Sykes S."/>
            <person name="White J."/>
            <person name="Yandava C."/>
            <person name="Haas B."/>
            <person name="Nusbaum C."/>
            <person name="Birren B."/>
        </authorList>
    </citation>
    <scope>NUCLEOTIDE SEQUENCE</scope>
    <source>
        <strain evidence="7">ATCC 30864</strain>
    </source>
</reference>
<name>A0A0D2UGZ8_CAPO3</name>
<dbReference type="GO" id="GO:0005762">
    <property type="term" value="C:mitochondrial large ribosomal subunit"/>
    <property type="evidence" value="ECO:0007669"/>
    <property type="project" value="TreeGrafter"/>
</dbReference>
<evidence type="ECO:0000256" key="1">
    <source>
        <dbReference type="ARBA" id="ARBA00006700"/>
    </source>
</evidence>
<dbReference type="InterPro" id="IPR012678">
    <property type="entry name" value="Ribosomal_uL23/eL15/eS24_sf"/>
</dbReference>
<feature type="region of interest" description="Disordered" evidence="5">
    <location>
        <begin position="249"/>
        <end position="284"/>
    </location>
</feature>
<keyword evidence="7" id="KW-1185">Reference proteome</keyword>
<evidence type="ECO:0000313" key="7">
    <source>
        <dbReference type="Proteomes" id="UP000008743"/>
    </source>
</evidence>
<dbReference type="Gene3D" id="3.30.70.330">
    <property type="match status" value="1"/>
</dbReference>
<evidence type="ECO:0000256" key="3">
    <source>
        <dbReference type="ARBA" id="ARBA00023274"/>
    </source>
</evidence>
<dbReference type="GO" id="GO:0032543">
    <property type="term" value="P:mitochondrial translation"/>
    <property type="evidence" value="ECO:0007669"/>
    <property type="project" value="TreeGrafter"/>
</dbReference>
<dbReference type="Proteomes" id="UP000008743">
    <property type="component" value="Unassembled WGS sequence"/>
</dbReference>
<protein>
    <recommendedName>
        <fullName evidence="4">Large ribosomal subunit protein uL23m</fullName>
    </recommendedName>
</protein>
<keyword evidence="2" id="KW-0689">Ribosomal protein</keyword>
<evidence type="ECO:0000256" key="5">
    <source>
        <dbReference type="SAM" id="MobiDB-lite"/>
    </source>
</evidence>
<organism evidence="6 7">
    <name type="scientific">Capsaspora owczarzaki (strain ATCC 30864)</name>
    <dbReference type="NCBI Taxonomy" id="595528"/>
    <lineage>
        <taxon>Eukaryota</taxon>
        <taxon>Filasterea</taxon>
        <taxon>Capsaspora</taxon>
    </lineage>
</organism>
<dbReference type="Pfam" id="PF00276">
    <property type="entry name" value="Ribosomal_L23"/>
    <property type="match status" value="1"/>
</dbReference>
<feature type="compositionally biased region" description="Low complexity" evidence="5">
    <location>
        <begin position="261"/>
        <end position="274"/>
    </location>
</feature>
<dbReference type="AlphaFoldDB" id="A0A0D2UGZ8"/>
<dbReference type="FunCoup" id="A0A0D2UGZ8">
    <property type="interactions" value="81"/>
</dbReference>
<evidence type="ECO:0000256" key="4">
    <source>
        <dbReference type="ARBA" id="ARBA00039977"/>
    </source>
</evidence>